<name>A0AA97EL34_9FLAO</name>
<dbReference type="EMBL" id="CP136521">
    <property type="protein sequence ID" value="WOD43421.1"/>
    <property type="molecule type" value="Genomic_DNA"/>
</dbReference>
<evidence type="ECO:0000256" key="1">
    <source>
        <dbReference type="SAM" id="MobiDB-lite"/>
    </source>
</evidence>
<evidence type="ECO:0000313" key="3">
    <source>
        <dbReference type="Proteomes" id="UP001302486"/>
    </source>
</evidence>
<feature type="compositionally biased region" description="Basic and acidic residues" evidence="1">
    <location>
        <begin position="1"/>
        <end position="12"/>
    </location>
</feature>
<accession>A0AA97EL34</accession>
<proteinExistence type="predicted"/>
<dbReference type="Proteomes" id="UP001302486">
    <property type="component" value="Chromosome"/>
</dbReference>
<gene>
    <name evidence="2" type="ORF">RNZ46_15640</name>
</gene>
<protein>
    <submittedName>
        <fullName evidence="2">Uncharacterized protein</fullName>
    </submittedName>
</protein>
<sequence>MLNQTPKKEPTNKKANVNISTGAFSSSNQKPNALVVLVIINKPMLKVNNIGKIKTKRPVFLERL</sequence>
<reference evidence="3" key="1">
    <citation type="submission" date="2024-06" db="EMBL/GenBank/DDBJ databases">
        <title>Hwangdonia haimaensis gen. nov., sp. nov., a member of the family Flavobacteriaceae isolated from the haima cold seep.</title>
        <authorList>
            <person name="Li J."/>
        </authorList>
    </citation>
    <scope>NUCLEOTIDE SEQUENCE [LARGE SCALE GENOMIC DNA]</scope>
    <source>
        <strain evidence="3">SCSIO 19198</strain>
    </source>
</reference>
<organism evidence="2 3">
    <name type="scientific">Hwangdonia lutea</name>
    <dbReference type="NCBI Taxonomy" id="3075823"/>
    <lineage>
        <taxon>Bacteria</taxon>
        <taxon>Pseudomonadati</taxon>
        <taxon>Bacteroidota</taxon>
        <taxon>Flavobacteriia</taxon>
        <taxon>Flavobacteriales</taxon>
        <taxon>Flavobacteriaceae</taxon>
        <taxon>Hwangdonia</taxon>
    </lineage>
</organism>
<dbReference type="RefSeq" id="WP_316983106.1">
    <property type="nucleotide sequence ID" value="NZ_CP136521.1"/>
</dbReference>
<keyword evidence="3" id="KW-1185">Reference proteome</keyword>
<feature type="compositionally biased region" description="Polar residues" evidence="1">
    <location>
        <begin position="13"/>
        <end position="27"/>
    </location>
</feature>
<evidence type="ECO:0000313" key="2">
    <source>
        <dbReference type="EMBL" id="WOD43421.1"/>
    </source>
</evidence>
<dbReference type="KEGG" id="hws:RNZ46_15640"/>
<dbReference type="AlphaFoldDB" id="A0AA97EL34"/>
<feature type="region of interest" description="Disordered" evidence="1">
    <location>
        <begin position="1"/>
        <end position="27"/>
    </location>
</feature>